<gene>
    <name evidence="1" type="ORF">FPK87_14320</name>
</gene>
<sequence length="69" mass="8112">MAASQLLTKIDNYVRAEMNKGEEMSFARNEYSEEDLIMLRDYFVNSHLLDGYIEVIEDKPLISIKIKRI</sequence>
<evidence type="ECO:0000313" key="1">
    <source>
        <dbReference type="EMBL" id="MDR8261629.1"/>
    </source>
</evidence>
<proteinExistence type="predicted"/>
<protein>
    <submittedName>
        <fullName evidence="1">Uncharacterized protein</fullName>
    </submittedName>
</protein>
<dbReference type="RefSeq" id="WP_004716607.1">
    <property type="nucleotide sequence ID" value="NZ_CP110465.1"/>
</dbReference>
<accession>A0ABD5DC97</accession>
<reference evidence="1" key="1">
    <citation type="submission" date="2019-07" db="EMBL/GenBank/DDBJ databases">
        <title>Biological characteristics of mucoid Acinetobacter baumannii from a general hospital in China.</title>
        <authorList>
            <person name="Hua X."/>
            <person name="Yu Y."/>
        </authorList>
    </citation>
    <scope>NUCLEOTIDE SEQUENCE [LARGE SCALE GENOMIC DNA]</scope>
    <source>
        <strain evidence="1">N41</strain>
    </source>
</reference>
<dbReference type="EMBL" id="VMBB01000021">
    <property type="protein sequence ID" value="MDR8261629.1"/>
    <property type="molecule type" value="Genomic_DNA"/>
</dbReference>
<organism evidence="1">
    <name type="scientific">Acinetobacter baumannii</name>
    <dbReference type="NCBI Taxonomy" id="470"/>
    <lineage>
        <taxon>Bacteria</taxon>
        <taxon>Pseudomonadati</taxon>
        <taxon>Pseudomonadota</taxon>
        <taxon>Gammaproteobacteria</taxon>
        <taxon>Moraxellales</taxon>
        <taxon>Moraxellaceae</taxon>
        <taxon>Acinetobacter</taxon>
        <taxon>Acinetobacter calcoaceticus/baumannii complex</taxon>
    </lineage>
</organism>
<comment type="caution">
    <text evidence="1">The sequence shown here is derived from an EMBL/GenBank/DDBJ whole genome shotgun (WGS) entry which is preliminary data.</text>
</comment>
<dbReference type="AlphaFoldDB" id="A0ABD5DC97"/>
<name>A0ABD5DC97_ACIBA</name>